<dbReference type="AlphaFoldDB" id="A0A9N9HDS2"/>
<reference evidence="1" key="1">
    <citation type="submission" date="2021-06" db="EMBL/GenBank/DDBJ databases">
        <authorList>
            <person name="Kallberg Y."/>
            <person name="Tangrot J."/>
            <person name="Rosling A."/>
        </authorList>
    </citation>
    <scope>NUCLEOTIDE SEQUENCE</scope>
    <source>
        <strain evidence="1">MT106</strain>
    </source>
</reference>
<dbReference type="InterPro" id="IPR013083">
    <property type="entry name" value="Znf_RING/FYVE/PHD"/>
</dbReference>
<dbReference type="Gene3D" id="3.30.40.10">
    <property type="entry name" value="Zinc/RING finger domain, C3HC4 (zinc finger)"/>
    <property type="match status" value="1"/>
</dbReference>
<evidence type="ECO:0000313" key="1">
    <source>
        <dbReference type="EMBL" id="CAG8680192.1"/>
    </source>
</evidence>
<evidence type="ECO:0000313" key="2">
    <source>
        <dbReference type="Proteomes" id="UP000789831"/>
    </source>
</evidence>
<gene>
    <name evidence="1" type="ORF">AGERDE_LOCUS12638</name>
</gene>
<dbReference type="EMBL" id="CAJVPL010010124">
    <property type="protein sequence ID" value="CAG8680192.1"/>
    <property type="molecule type" value="Genomic_DNA"/>
</dbReference>
<keyword evidence="2" id="KW-1185">Reference proteome</keyword>
<accession>A0A9N9HDS2</accession>
<organism evidence="1 2">
    <name type="scientific">Ambispora gerdemannii</name>
    <dbReference type="NCBI Taxonomy" id="144530"/>
    <lineage>
        <taxon>Eukaryota</taxon>
        <taxon>Fungi</taxon>
        <taxon>Fungi incertae sedis</taxon>
        <taxon>Mucoromycota</taxon>
        <taxon>Glomeromycotina</taxon>
        <taxon>Glomeromycetes</taxon>
        <taxon>Archaeosporales</taxon>
        <taxon>Ambisporaceae</taxon>
        <taxon>Ambispora</taxon>
    </lineage>
</organism>
<sequence length="225" mass="25694">TERSNPTASQTQYVSITLEEEIFGSQYMDTLNSPDDGNTAKATGSITPQMPPETCSLCNNSVPLYKPNGANLELIAKLTCVHTFHLKYIVNSLKENPDCPRCHRSIYPDDDDDDVLHPQEKNFKVKKFLKELSLWSIVFTQLPDPENEKVENSSTPQMDFPKLHDKILKGEKNLEKQTREMTHTKYEILDSYYLLGKALENKSAELKSKNPLCSAQIMLNKEIRR</sequence>
<dbReference type="SUPFAM" id="SSF57850">
    <property type="entry name" value="RING/U-box"/>
    <property type="match status" value="1"/>
</dbReference>
<feature type="non-terminal residue" evidence="1">
    <location>
        <position position="1"/>
    </location>
</feature>
<proteinExistence type="predicted"/>
<name>A0A9N9HDS2_9GLOM</name>
<dbReference type="OrthoDB" id="2415317at2759"/>
<comment type="caution">
    <text evidence="1">The sequence shown here is derived from an EMBL/GenBank/DDBJ whole genome shotgun (WGS) entry which is preliminary data.</text>
</comment>
<protein>
    <submittedName>
        <fullName evidence="1">3327_t:CDS:1</fullName>
    </submittedName>
</protein>
<dbReference type="Proteomes" id="UP000789831">
    <property type="component" value="Unassembled WGS sequence"/>
</dbReference>